<dbReference type="InParanoid" id="A0A1D2VGC3"/>
<name>A0A1D2VGC3_9ASCO</name>
<reference evidence="2" key="1">
    <citation type="submission" date="2016-05" db="EMBL/GenBank/DDBJ databases">
        <title>Comparative genomics of biotechnologically important yeasts.</title>
        <authorList>
            <consortium name="DOE Joint Genome Institute"/>
            <person name="Riley R."/>
            <person name="Haridas S."/>
            <person name="Wolfe K.H."/>
            <person name="Lopes M.R."/>
            <person name="Hittinger C.T."/>
            <person name="Goker M."/>
            <person name="Salamov A."/>
            <person name="Wisecaver J."/>
            <person name="Long T.M."/>
            <person name="Aerts A.L."/>
            <person name="Barry K."/>
            <person name="Choi C."/>
            <person name="Clum A."/>
            <person name="Coughlan A.Y."/>
            <person name="Deshpande S."/>
            <person name="Douglass A.P."/>
            <person name="Hanson S.J."/>
            <person name="Klenk H.-P."/>
            <person name="Labutti K."/>
            <person name="Lapidus A."/>
            <person name="Lindquist E."/>
            <person name="Lipzen A."/>
            <person name="Meier-Kolthoff J.P."/>
            <person name="Ohm R.A."/>
            <person name="Otillar R.P."/>
            <person name="Pangilinan J."/>
            <person name="Peng Y."/>
            <person name="Rokas A."/>
            <person name="Rosa C.A."/>
            <person name="Scheuner C."/>
            <person name="Sibirny A.A."/>
            <person name="Slot J.C."/>
            <person name="Stielow J.B."/>
            <person name="Sun H."/>
            <person name="Kurtzman C.P."/>
            <person name="Blackwell M."/>
            <person name="Grigoriev I.V."/>
            <person name="Jeffries T.W."/>
        </authorList>
    </citation>
    <scope>NUCLEOTIDE SEQUENCE [LARGE SCALE GENOMIC DNA]</scope>
    <source>
        <strain evidence="2">DSM 1968</strain>
    </source>
</reference>
<dbReference type="RefSeq" id="XP_020047018.1">
    <property type="nucleotide sequence ID" value="XM_020193331.1"/>
</dbReference>
<sequence length="53" mass="5747">MLVFIPYSANSLADNFNKLEAVTIPPFGIPPRGPFSMKFGGLKEEFVSTTGVL</sequence>
<dbReference type="GeneID" id="30966967"/>
<organism evidence="1 2">
    <name type="scientific">Ascoidea rubescens DSM 1968</name>
    <dbReference type="NCBI Taxonomy" id="1344418"/>
    <lineage>
        <taxon>Eukaryota</taxon>
        <taxon>Fungi</taxon>
        <taxon>Dikarya</taxon>
        <taxon>Ascomycota</taxon>
        <taxon>Saccharomycotina</taxon>
        <taxon>Saccharomycetes</taxon>
        <taxon>Ascoideaceae</taxon>
        <taxon>Ascoidea</taxon>
    </lineage>
</organism>
<protein>
    <submittedName>
        <fullName evidence="1">Uncharacterized protein</fullName>
    </submittedName>
</protein>
<evidence type="ECO:0000313" key="1">
    <source>
        <dbReference type="EMBL" id="ODV60711.1"/>
    </source>
</evidence>
<gene>
    <name evidence="1" type="ORF">ASCRUDRAFT_76083</name>
</gene>
<accession>A0A1D2VGC3</accession>
<dbReference type="EMBL" id="KV454481">
    <property type="protein sequence ID" value="ODV60711.1"/>
    <property type="molecule type" value="Genomic_DNA"/>
</dbReference>
<evidence type="ECO:0000313" key="2">
    <source>
        <dbReference type="Proteomes" id="UP000095038"/>
    </source>
</evidence>
<dbReference type="Proteomes" id="UP000095038">
    <property type="component" value="Unassembled WGS sequence"/>
</dbReference>
<keyword evidence="2" id="KW-1185">Reference proteome</keyword>
<dbReference type="AlphaFoldDB" id="A0A1D2VGC3"/>
<proteinExistence type="predicted"/>